<dbReference type="RefSeq" id="WP_151668012.1">
    <property type="nucleotide sequence ID" value="NZ_WBVO01000010.1"/>
</dbReference>
<evidence type="ECO:0000313" key="2">
    <source>
        <dbReference type="Proteomes" id="UP000468650"/>
    </source>
</evidence>
<accession>A0A6N6RGA6</accession>
<dbReference type="EMBL" id="WBVO01000010">
    <property type="protein sequence ID" value="KAB2807670.1"/>
    <property type="molecule type" value="Genomic_DNA"/>
</dbReference>
<comment type="caution">
    <text evidence="1">The sequence shown here is derived from an EMBL/GenBank/DDBJ whole genome shotgun (WGS) entry which is preliminary data.</text>
</comment>
<keyword evidence="2" id="KW-1185">Reference proteome</keyword>
<evidence type="ECO:0000313" key="1">
    <source>
        <dbReference type="EMBL" id="KAB2807670.1"/>
    </source>
</evidence>
<sequence>MLLLLAIVGCTQNDENHSHYIKRISLLESQVDSLSNVVKLSNYNVHLIPASNQLIVGQPSTFSCVLEYQNDLYPEFIVIDKKAYPKEALDMIVRKNENGNWSLEHTFDRPGMHYLSISVRSRLLQRSATIEDSFYVMPAY</sequence>
<gene>
    <name evidence="1" type="ORF">F8C67_11560</name>
</gene>
<dbReference type="AlphaFoldDB" id="A0A6N6RGA6"/>
<proteinExistence type="predicted"/>
<reference evidence="1 2" key="1">
    <citation type="submission" date="2019-09" db="EMBL/GenBank/DDBJ databases">
        <title>Genomes of family Cryomorphaceae.</title>
        <authorList>
            <person name="Bowman J.P."/>
        </authorList>
    </citation>
    <scope>NUCLEOTIDE SEQUENCE [LARGE SCALE GENOMIC DNA]</scope>
    <source>
        <strain evidence="1 2">LMG 25704</strain>
    </source>
</reference>
<organism evidence="1 2">
    <name type="scientific">Phaeocystidibacter luteus</name>
    <dbReference type="NCBI Taxonomy" id="911197"/>
    <lineage>
        <taxon>Bacteria</taxon>
        <taxon>Pseudomonadati</taxon>
        <taxon>Bacteroidota</taxon>
        <taxon>Flavobacteriia</taxon>
        <taxon>Flavobacteriales</taxon>
        <taxon>Phaeocystidibacteraceae</taxon>
        <taxon>Phaeocystidibacter</taxon>
    </lineage>
</organism>
<name>A0A6N6RGA6_9FLAO</name>
<dbReference type="Proteomes" id="UP000468650">
    <property type="component" value="Unassembled WGS sequence"/>
</dbReference>
<protein>
    <submittedName>
        <fullName evidence="1">Uncharacterized protein</fullName>
    </submittedName>
</protein>